<sequence>MASWPGDNTESSGAWPESSVPPRPLLKPRLLSSVLFVGNDGELLREVYQPSPSLDRILVPDASKCLYCSTVLHVPHT</sequence>
<dbReference type="AlphaFoldDB" id="A0A319B9Y6"/>
<feature type="compositionally biased region" description="Polar residues" evidence="1">
    <location>
        <begin position="1"/>
        <end position="12"/>
    </location>
</feature>
<dbReference type="GeneID" id="37215824"/>
<accession>A0A319B9Y6</accession>
<protein>
    <submittedName>
        <fullName evidence="2">Uncharacterized protein</fullName>
    </submittedName>
</protein>
<reference evidence="2" key="1">
    <citation type="submission" date="2016-12" db="EMBL/GenBank/DDBJ databases">
        <title>The genomes of Aspergillus section Nigri reveals drivers in fungal speciation.</title>
        <authorList>
            <consortium name="DOE Joint Genome Institute"/>
            <person name="Vesth T.C."/>
            <person name="Nybo J."/>
            <person name="Theobald S."/>
            <person name="Brandl J."/>
            <person name="Frisvad J.C."/>
            <person name="Nielsen K.F."/>
            <person name="Lyhne E.K."/>
            <person name="Kogle M.E."/>
            <person name="Kuo A."/>
            <person name="Riley R."/>
            <person name="Clum A."/>
            <person name="Nolan M."/>
            <person name="Lipzen A."/>
            <person name="Salamov A."/>
            <person name="Henrissat B."/>
            <person name="Wiebenga A."/>
            <person name="De Vries R.P."/>
            <person name="Grigoriev I.V."/>
            <person name="Mortensen U.H."/>
            <person name="Andersen M.R."/>
            <person name="Baker S.E."/>
        </authorList>
    </citation>
    <scope>NUCLEOTIDE SEQUENCE [LARGE SCALE GENOMIC DNA]</scope>
    <source>
        <strain evidence="2">CBS 113365</strain>
    </source>
</reference>
<feature type="region of interest" description="Disordered" evidence="1">
    <location>
        <begin position="1"/>
        <end position="25"/>
    </location>
</feature>
<evidence type="ECO:0000313" key="2">
    <source>
        <dbReference type="EMBL" id="PYH68731.1"/>
    </source>
</evidence>
<dbReference type="EMBL" id="KZ821625">
    <property type="protein sequence ID" value="PYH68731.1"/>
    <property type="molecule type" value="Genomic_DNA"/>
</dbReference>
<gene>
    <name evidence="2" type="ORF">BO88DRAFT_462904</name>
</gene>
<name>A0A319B9Y6_ASPVC</name>
<organism evidence="2 3">
    <name type="scientific">Aspergillus vadensis (strain CBS 113365 / IMI 142717 / IBT 24658)</name>
    <dbReference type="NCBI Taxonomy" id="1448311"/>
    <lineage>
        <taxon>Eukaryota</taxon>
        <taxon>Fungi</taxon>
        <taxon>Dikarya</taxon>
        <taxon>Ascomycota</taxon>
        <taxon>Pezizomycotina</taxon>
        <taxon>Eurotiomycetes</taxon>
        <taxon>Eurotiomycetidae</taxon>
        <taxon>Eurotiales</taxon>
        <taxon>Aspergillaceae</taxon>
        <taxon>Aspergillus</taxon>
        <taxon>Aspergillus subgen. Circumdati</taxon>
    </lineage>
</organism>
<evidence type="ECO:0000256" key="1">
    <source>
        <dbReference type="SAM" id="MobiDB-lite"/>
    </source>
</evidence>
<keyword evidence="3" id="KW-1185">Reference proteome</keyword>
<dbReference type="RefSeq" id="XP_025562525.1">
    <property type="nucleotide sequence ID" value="XM_025711232.1"/>
</dbReference>
<dbReference type="Proteomes" id="UP000248405">
    <property type="component" value="Unassembled WGS sequence"/>
</dbReference>
<evidence type="ECO:0000313" key="3">
    <source>
        <dbReference type="Proteomes" id="UP000248405"/>
    </source>
</evidence>
<proteinExistence type="predicted"/>